<keyword evidence="17" id="KW-1185">Reference proteome</keyword>
<dbReference type="AlphaFoldDB" id="A0A345YDF2"/>
<dbReference type="Pfam" id="PF08446">
    <property type="entry name" value="PAS_2"/>
    <property type="match status" value="1"/>
</dbReference>
<dbReference type="Gene3D" id="3.30.565.10">
    <property type="entry name" value="Histidine kinase-like ATPase, C-terminal domain"/>
    <property type="match status" value="1"/>
</dbReference>
<dbReference type="KEGG" id="err:DVR09_06035"/>
<dbReference type="Gene3D" id="3.30.450.20">
    <property type="entry name" value="PAS domain"/>
    <property type="match status" value="2"/>
</dbReference>
<feature type="domain" description="Response regulatory" evidence="15">
    <location>
        <begin position="807"/>
        <end position="918"/>
    </location>
</feature>
<dbReference type="InterPro" id="IPR013515">
    <property type="entry name" value="Phytochrome_cen-reg"/>
</dbReference>
<evidence type="ECO:0000313" key="17">
    <source>
        <dbReference type="Proteomes" id="UP000254508"/>
    </source>
</evidence>
<evidence type="ECO:0000256" key="2">
    <source>
        <dbReference type="ARBA" id="ARBA00012438"/>
    </source>
</evidence>
<evidence type="ECO:0000256" key="8">
    <source>
        <dbReference type="ARBA" id="ARBA00022777"/>
    </source>
</evidence>
<dbReference type="Pfam" id="PF01590">
    <property type="entry name" value="GAF"/>
    <property type="match status" value="1"/>
</dbReference>
<dbReference type="InterPro" id="IPR043150">
    <property type="entry name" value="Phytochrome_PHY_sf"/>
</dbReference>
<dbReference type="Gene3D" id="3.30.450.40">
    <property type="match status" value="1"/>
</dbReference>
<evidence type="ECO:0000256" key="12">
    <source>
        <dbReference type="PROSITE-ProRule" id="PRU00169"/>
    </source>
</evidence>
<name>A0A345YDF2_9SPHN</name>
<evidence type="ECO:0000313" key="16">
    <source>
        <dbReference type="EMBL" id="AXK41954.1"/>
    </source>
</evidence>
<feature type="modified residue" description="4-aspartylphosphate" evidence="12">
    <location>
        <position position="857"/>
    </location>
</feature>
<dbReference type="GO" id="GO:0009881">
    <property type="term" value="F:photoreceptor activity"/>
    <property type="evidence" value="ECO:0007669"/>
    <property type="project" value="UniProtKB-KW"/>
</dbReference>
<dbReference type="SMART" id="SM00448">
    <property type="entry name" value="REC"/>
    <property type="match status" value="1"/>
</dbReference>
<dbReference type="SUPFAM" id="SSF52172">
    <property type="entry name" value="CheY-like"/>
    <property type="match status" value="1"/>
</dbReference>
<keyword evidence="4 12" id="KW-0597">Phosphoprotein</keyword>
<dbReference type="InterPro" id="IPR001789">
    <property type="entry name" value="Sig_transdc_resp-reg_receiver"/>
</dbReference>
<dbReference type="SUPFAM" id="SSF55874">
    <property type="entry name" value="ATPase domain of HSP90 chaperone/DNA topoisomerase II/histidine kinase"/>
    <property type="match status" value="1"/>
</dbReference>
<dbReference type="GO" id="GO:0006355">
    <property type="term" value="P:regulation of DNA-templated transcription"/>
    <property type="evidence" value="ECO:0007669"/>
    <property type="project" value="InterPro"/>
</dbReference>
<evidence type="ECO:0000256" key="3">
    <source>
        <dbReference type="ARBA" id="ARBA00022543"/>
    </source>
</evidence>
<dbReference type="Gene3D" id="3.30.450.270">
    <property type="match status" value="1"/>
</dbReference>
<keyword evidence="3" id="KW-0600">Photoreceptor protein</keyword>
<dbReference type="EMBL" id="CP031357">
    <property type="protein sequence ID" value="AXK41954.1"/>
    <property type="molecule type" value="Genomic_DNA"/>
</dbReference>
<dbReference type="InterPro" id="IPR003018">
    <property type="entry name" value="GAF"/>
</dbReference>
<keyword evidence="6" id="KW-0808">Transferase</keyword>
<evidence type="ECO:0000256" key="5">
    <source>
        <dbReference type="ARBA" id="ARBA00022606"/>
    </source>
</evidence>
<keyword evidence="10" id="KW-0157">Chromophore</keyword>
<evidence type="ECO:0000256" key="9">
    <source>
        <dbReference type="ARBA" id="ARBA00022840"/>
    </source>
</evidence>
<dbReference type="GO" id="GO:0000160">
    <property type="term" value="P:phosphorelay signal transduction system"/>
    <property type="evidence" value="ECO:0007669"/>
    <property type="project" value="InterPro"/>
</dbReference>
<evidence type="ECO:0000256" key="11">
    <source>
        <dbReference type="ARBA" id="ARBA00023170"/>
    </source>
</evidence>
<dbReference type="InterPro" id="IPR001294">
    <property type="entry name" value="Phytochrome"/>
</dbReference>
<dbReference type="GO" id="GO:0005524">
    <property type="term" value="F:ATP binding"/>
    <property type="evidence" value="ECO:0007669"/>
    <property type="project" value="UniProtKB-KW"/>
</dbReference>
<dbReference type="Pfam" id="PF07536">
    <property type="entry name" value="HWE_HK"/>
    <property type="match status" value="1"/>
</dbReference>
<organism evidence="16 17">
    <name type="scientific">Erythrobacter aureus</name>
    <dbReference type="NCBI Taxonomy" id="2182384"/>
    <lineage>
        <taxon>Bacteria</taxon>
        <taxon>Pseudomonadati</taxon>
        <taxon>Pseudomonadota</taxon>
        <taxon>Alphaproteobacteria</taxon>
        <taxon>Sphingomonadales</taxon>
        <taxon>Erythrobacteraceae</taxon>
        <taxon>Erythrobacter/Porphyrobacter group</taxon>
        <taxon>Erythrobacter</taxon>
    </lineage>
</organism>
<feature type="region of interest" description="Disordered" evidence="13">
    <location>
        <begin position="772"/>
        <end position="804"/>
    </location>
</feature>
<comment type="catalytic activity">
    <reaction evidence="1">
        <text>ATP + protein L-histidine = ADP + protein N-phospho-L-histidine.</text>
        <dbReference type="EC" id="2.7.13.3"/>
    </reaction>
</comment>
<dbReference type="PANTHER" id="PTHR41523">
    <property type="entry name" value="TWO-COMPONENT SYSTEM SENSOR PROTEIN"/>
    <property type="match status" value="1"/>
</dbReference>
<dbReference type="PRINTS" id="PR01033">
    <property type="entry name" value="PHYTOCHROME"/>
</dbReference>
<dbReference type="InterPro" id="IPR013654">
    <property type="entry name" value="PAS_2"/>
</dbReference>
<keyword evidence="5" id="KW-0716">Sensory transduction</keyword>
<gene>
    <name evidence="16" type="ORF">DVR09_06035</name>
</gene>
<dbReference type="PROSITE" id="PS50110">
    <property type="entry name" value="RESPONSE_REGULATORY"/>
    <property type="match status" value="1"/>
</dbReference>
<dbReference type="SUPFAM" id="SSF55781">
    <property type="entry name" value="GAF domain-like"/>
    <property type="match status" value="2"/>
</dbReference>
<keyword evidence="8 16" id="KW-0418">Kinase</keyword>
<dbReference type="Gene3D" id="3.40.50.2300">
    <property type="match status" value="1"/>
</dbReference>
<evidence type="ECO:0000259" key="14">
    <source>
        <dbReference type="PROSITE" id="PS50046"/>
    </source>
</evidence>
<accession>A0A345YDF2</accession>
<evidence type="ECO:0000256" key="13">
    <source>
        <dbReference type="SAM" id="MobiDB-lite"/>
    </source>
</evidence>
<keyword evidence="9" id="KW-0067">ATP-binding</keyword>
<protein>
    <recommendedName>
        <fullName evidence="2">histidine kinase</fullName>
        <ecNumber evidence="2">2.7.13.3</ecNumber>
    </recommendedName>
</protein>
<dbReference type="InterPro" id="IPR011006">
    <property type="entry name" value="CheY-like_superfamily"/>
</dbReference>
<sequence length="922" mass="101067">MAFLTAPKQYRPYGAGAYSDWREQTRRVHPGTLQRKKQMRCGKQPLPQRSFFTRTGFEFYSHGIRKGVLTLKMTMMNLTGCDREPIHIIGHVQSFAVLLEFSETGELLTYSANAPELLQIDASELPKCEAQTLFADAAWKAVVAAAGTISSADQIECIFHTDGFLPDRPADVNVTRSRRGIVVEIEECLGGTETDFLPQVRHAATSFDSRSGVAAVAQDGAEYMRELTGFDRVMVYKFHADGSGEVIAEARGPGIESFLGLRYPATDIPQQARALYRRNPIRSIADVDAETAELLSTGNRSHAAPLDLSMCASRAISPVHIQYLKNMGARASMSISLMDIDGLWGLVACHHVQGPLRISQLKRSAAELFGQILSSKISESRALERRQLTARTLMVHSRITACFASTNRISARFDEIGDLITSVIPCDGVIAKIGGEFLRYGKAPDELLSGAILDFVRERDRTEVFATDRLSDHLANADELKDVAAGVLVIPISRLPDAYLILCRAEVAKSVRWAGNPEKPAIAAKGSFKLTPRDGFAEWKETVRGYSDEWTQREIAAGEALRATFVEVLLKVTEQDAREKDRANKKQQLLIDELNHRVRNIITLIASLIEQSSKNQTEIDQYKAMLEGRISALSTAHDLMTSEEVSAISLKDLIASELAPYEGPGPEKRRSRFEGPDIFVAFDSIPILALVIHELATNAVKYGSLSNDTGCVTISTTLLDDGGFTVDWVETGGPPLSDVSTPGTGTALIEEAVPFQLSGSVDIRPRTSGMEISLHLPPKTARSTDRAQPQTSDRSQTPETTSAGERHFLILEDEFLIANTEKRMLLSLGADRVTMAGNCADALTALQTSPVDFALLDINLRNETSIAAANWLLDAGVPFVFASGYGREPMLDSKFAQVPTITKPFTMAQLKEVIPRHLLSAD</sequence>
<dbReference type="PANTHER" id="PTHR41523:SF7">
    <property type="entry name" value="HISTIDINE KINASE"/>
    <property type="match status" value="1"/>
</dbReference>
<dbReference type="GO" id="GO:0004673">
    <property type="term" value="F:protein histidine kinase activity"/>
    <property type="evidence" value="ECO:0007669"/>
    <property type="project" value="UniProtKB-EC"/>
</dbReference>
<dbReference type="InterPro" id="IPR036890">
    <property type="entry name" value="HATPase_C_sf"/>
</dbReference>
<feature type="compositionally biased region" description="Polar residues" evidence="13">
    <location>
        <begin position="786"/>
        <end position="803"/>
    </location>
</feature>
<evidence type="ECO:0000256" key="1">
    <source>
        <dbReference type="ARBA" id="ARBA00000085"/>
    </source>
</evidence>
<dbReference type="OrthoDB" id="136506at2"/>
<dbReference type="SMART" id="SM00065">
    <property type="entry name" value="GAF"/>
    <property type="match status" value="1"/>
</dbReference>
<dbReference type="EC" id="2.7.13.3" evidence="2"/>
<reference evidence="17" key="1">
    <citation type="submission" date="2018-07" db="EMBL/GenBank/DDBJ databases">
        <title>Genome sequence of Erythrobacter strain YH-07, an antagonistic bacterium isolated from Yellow Sea.</title>
        <authorList>
            <person name="Tang T."/>
            <person name="Liu Q."/>
            <person name="Sun X."/>
        </authorList>
    </citation>
    <scope>NUCLEOTIDE SEQUENCE [LARGE SCALE GENOMIC DNA]</scope>
    <source>
        <strain evidence="17">YH-07</strain>
    </source>
</reference>
<keyword evidence="11" id="KW-0675">Receptor</keyword>
<dbReference type="Pfam" id="PF00360">
    <property type="entry name" value="PHY"/>
    <property type="match status" value="1"/>
</dbReference>
<dbReference type="InterPro" id="IPR016132">
    <property type="entry name" value="Phyto_chromo_attachment"/>
</dbReference>
<evidence type="ECO:0000256" key="4">
    <source>
        <dbReference type="ARBA" id="ARBA00022553"/>
    </source>
</evidence>
<dbReference type="PROSITE" id="PS50046">
    <property type="entry name" value="PHYTOCHROME_2"/>
    <property type="match status" value="1"/>
</dbReference>
<dbReference type="GO" id="GO:0009584">
    <property type="term" value="P:detection of visible light"/>
    <property type="evidence" value="ECO:0007669"/>
    <property type="project" value="InterPro"/>
</dbReference>
<dbReference type="InterPro" id="IPR029016">
    <property type="entry name" value="GAF-like_dom_sf"/>
</dbReference>
<dbReference type="SUPFAM" id="SSF55785">
    <property type="entry name" value="PYP-like sensor domain (PAS domain)"/>
    <property type="match status" value="1"/>
</dbReference>
<dbReference type="Proteomes" id="UP000254508">
    <property type="component" value="Chromosome"/>
</dbReference>
<feature type="domain" description="Phytochrome chromophore attachment site" evidence="14">
    <location>
        <begin position="221"/>
        <end position="371"/>
    </location>
</feature>
<evidence type="ECO:0000259" key="15">
    <source>
        <dbReference type="PROSITE" id="PS50110"/>
    </source>
</evidence>
<evidence type="ECO:0000256" key="10">
    <source>
        <dbReference type="ARBA" id="ARBA00022991"/>
    </source>
</evidence>
<proteinExistence type="predicted"/>
<keyword evidence="7" id="KW-0547">Nucleotide-binding</keyword>
<evidence type="ECO:0000256" key="6">
    <source>
        <dbReference type="ARBA" id="ARBA00022679"/>
    </source>
</evidence>
<dbReference type="InterPro" id="IPR011102">
    <property type="entry name" value="Sig_transdc_His_kinase_HWE"/>
</dbReference>
<dbReference type="SMART" id="SM00911">
    <property type="entry name" value="HWE_HK"/>
    <property type="match status" value="1"/>
</dbReference>
<evidence type="ECO:0000256" key="7">
    <source>
        <dbReference type="ARBA" id="ARBA00022741"/>
    </source>
</evidence>
<dbReference type="InterPro" id="IPR035965">
    <property type="entry name" value="PAS-like_dom_sf"/>
</dbReference>